<accession>K5DEJ5</accession>
<evidence type="ECO:0000256" key="1">
    <source>
        <dbReference type="SAM" id="SignalP"/>
    </source>
</evidence>
<gene>
    <name evidence="2" type="ORF">RBSH_03795</name>
</gene>
<comment type="caution">
    <text evidence="2">The sequence shown here is derived from an EMBL/GenBank/DDBJ whole genome shotgun (WGS) entry which is preliminary data.</text>
</comment>
<dbReference type="EMBL" id="AMCW01000111">
    <property type="protein sequence ID" value="EKK00878.1"/>
    <property type="molecule type" value="Genomic_DNA"/>
</dbReference>
<sequence>MLDRMLQTFANRRQRTRPQLFALALASTLVVHAGSANAEDDNALFHQMRSGGIGLTDDVTTKIPSLAFIDSSGEPVDSAKVRKRLDTLARAGGIHRFIRDSVVAPIAIDMDSITNPDGQRIGHLLDVTFVVHAPIDLIEDSDTLQSLLGLSNEADDTDDATEKEEAGEANKVTAEELSKLGITLDAESESFGRVSFPLLDRVLITGVIHAETERRIEGTPNDFVTVAWQMDPRFDNSWSPIERNDLGEEVTGDAKPYRGLGGLITATRLPADIAGSDTDATVVQAKLVVHEPVDWFGGRNQLRSKLPLIIQDRVRDLRRKLAEVHDASR</sequence>
<dbReference type="AlphaFoldDB" id="K5DEJ5"/>
<dbReference type="PATRIC" id="fig|993517.3.peg.4124"/>
<dbReference type="Proteomes" id="UP000007993">
    <property type="component" value="Unassembled WGS sequence"/>
</dbReference>
<reference evidence="2 3" key="1">
    <citation type="journal article" date="2013" name="Mar. Genomics">
        <title>Expression of sulfatases in Rhodopirellula baltica and the diversity of sulfatases in the genus Rhodopirellula.</title>
        <authorList>
            <person name="Wegner C.E."/>
            <person name="Richter-Heitmann T."/>
            <person name="Klindworth A."/>
            <person name="Klockow C."/>
            <person name="Richter M."/>
            <person name="Achstetter T."/>
            <person name="Glockner F.O."/>
            <person name="Harder J."/>
        </authorList>
    </citation>
    <scope>NUCLEOTIDE SEQUENCE [LARGE SCALE GENOMIC DNA]</scope>
    <source>
        <strain evidence="2 3">SH28</strain>
    </source>
</reference>
<name>K5DEJ5_RHOBT</name>
<evidence type="ECO:0000313" key="3">
    <source>
        <dbReference type="Proteomes" id="UP000007993"/>
    </source>
</evidence>
<proteinExistence type="predicted"/>
<keyword evidence="1" id="KW-0732">Signal</keyword>
<organism evidence="2 3">
    <name type="scientific">Rhodopirellula baltica SH28</name>
    <dbReference type="NCBI Taxonomy" id="993517"/>
    <lineage>
        <taxon>Bacteria</taxon>
        <taxon>Pseudomonadati</taxon>
        <taxon>Planctomycetota</taxon>
        <taxon>Planctomycetia</taxon>
        <taxon>Pirellulales</taxon>
        <taxon>Pirellulaceae</taxon>
        <taxon>Rhodopirellula</taxon>
    </lineage>
</organism>
<evidence type="ECO:0000313" key="2">
    <source>
        <dbReference type="EMBL" id="EKK00878.1"/>
    </source>
</evidence>
<feature type="chain" id="PRO_5003882780" evidence="1">
    <location>
        <begin position="39"/>
        <end position="329"/>
    </location>
</feature>
<protein>
    <submittedName>
        <fullName evidence="2">Uncharacterized protein</fullName>
    </submittedName>
</protein>
<feature type="signal peptide" evidence="1">
    <location>
        <begin position="1"/>
        <end position="38"/>
    </location>
</feature>
<dbReference type="RefSeq" id="WP_007333400.1">
    <property type="nucleotide sequence ID" value="NZ_AMCW01000111.1"/>
</dbReference>